<evidence type="ECO:0000256" key="1">
    <source>
        <dbReference type="ARBA" id="ARBA00023015"/>
    </source>
</evidence>
<dbReference type="PROSITE" id="PS51525">
    <property type="entry name" value="NET"/>
    <property type="match status" value="1"/>
</dbReference>
<dbReference type="KEGG" id="ehx:EMIHUDRAFT_436479"/>
<organism evidence="6 7">
    <name type="scientific">Emiliania huxleyi (strain CCMP1516)</name>
    <dbReference type="NCBI Taxonomy" id="280463"/>
    <lineage>
        <taxon>Eukaryota</taxon>
        <taxon>Haptista</taxon>
        <taxon>Haptophyta</taxon>
        <taxon>Prymnesiophyceae</taxon>
        <taxon>Isochrysidales</taxon>
        <taxon>Noelaerhabdaceae</taxon>
        <taxon>Emiliania</taxon>
    </lineage>
</organism>
<dbReference type="PaxDb" id="2903-EOD16802"/>
<name>A0A0D3IZW7_EMIH1</name>
<evidence type="ECO:0000313" key="6">
    <source>
        <dbReference type="EnsemblProtists" id="EOD16802"/>
    </source>
</evidence>
<dbReference type="PANTHER" id="PTHR45926">
    <property type="entry name" value="OSJNBA0053K19.4 PROTEIN"/>
    <property type="match status" value="1"/>
</dbReference>
<feature type="region of interest" description="Disordered" evidence="4">
    <location>
        <begin position="71"/>
        <end position="103"/>
    </location>
</feature>
<dbReference type="HOGENOM" id="CLU_1167714_0_0_1"/>
<proteinExistence type="predicted"/>
<evidence type="ECO:0000256" key="3">
    <source>
        <dbReference type="SAM" id="Coils"/>
    </source>
</evidence>
<feature type="region of interest" description="Disordered" evidence="4">
    <location>
        <begin position="209"/>
        <end position="238"/>
    </location>
</feature>
<dbReference type="EnsemblProtists" id="EOD16802">
    <property type="protein sequence ID" value="EOD16802"/>
    <property type="gene ID" value="EMIHUDRAFT_436479"/>
</dbReference>
<feature type="compositionally biased region" description="Acidic residues" evidence="4">
    <location>
        <begin position="227"/>
        <end position="238"/>
    </location>
</feature>
<reference evidence="6" key="2">
    <citation type="submission" date="2024-10" db="UniProtKB">
        <authorList>
            <consortium name="EnsemblProtists"/>
        </authorList>
    </citation>
    <scope>IDENTIFICATION</scope>
</reference>
<feature type="domain" description="NET" evidence="5">
    <location>
        <begin position="97"/>
        <end position="178"/>
    </location>
</feature>
<dbReference type="eggNOG" id="KOG1474">
    <property type="taxonomic scope" value="Eukaryota"/>
</dbReference>
<keyword evidence="7" id="KW-1185">Reference proteome</keyword>
<dbReference type="InterPro" id="IPR038336">
    <property type="entry name" value="NET_sf"/>
</dbReference>
<evidence type="ECO:0000256" key="4">
    <source>
        <dbReference type="SAM" id="MobiDB-lite"/>
    </source>
</evidence>
<protein>
    <recommendedName>
        <fullName evidence="5">NET domain-containing protein</fullName>
    </recommendedName>
</protein>
<keyword evidence="1" id="KW-0805">Transcription regulation</keyword>
<dbReference type="RefSeq" id="XP_005769231.1">
    <property type="nucleotide sequence ID" value="XM_005769174.1"/>
</dbReference>
<accession>A0A0D3IZW7</accession>
<dbReference type="Gene3D" id="1.20.1270.220">
    <property type="match status" value="1"/>
</dbReference>
<dbReference type="Pfam" id="PF17035">
    <property type="entry name" value="BET"/>
    <property type="match status" value="1"/>
</dbReference>
<dbReference type="AlphaFoldDB" id="A0A0D3IZW7"/>
<evidence type="ECO:0000259" key="5">
    <source>
        <dbReference type="PROSITE" id="PS51525"/>
    </source>
</evidence>
<reference evidence="7" key="1">
    <citation type="journal article" date="2013" name="Nature">
        <title>Pan genome of the phytoplankton Emiliania underpins its global distribution.</title>
        <authorList>
            <person name="Read B.A."/>
            <person name="Kegel J."/>
            <person name="Klute M.J."/>
            <person name="Kuo A."/>
            <person name="Lefebvre S.C."/>
            <person name="Maumus F."/>
            <person name="Mayer C."/>
            <person name="Miller J."/>
            <person name="Monier A."/>
            <person name="Salamov A."/>
            <person name="Young J."/>
            <person name="Aguilar M."/>
            <person name="Claverie J.M."/>
            <person name="Frickenhaus S."/>
            <person name="Gonzalez K."/>
            <person name="Herman E.K."/>
            <person name="Lin Y.C."/>
            <person name="Napier J."/>
            <person name="Ogata H."/>
            <person name="Sarno A.F."/>
            <person name="Shmutz J."/>
            <person name="Schroeder D."/>
            <person name="de Vargas C."/>
            <person name="Verret F."/>
            <person name="von Dassow P."/>
            <person name="Valentin K."/>
            <person name="Van de Peer Y."/>
            <person name="Wheeler G."/>
            <person name="Dacks J.B."/>
            <person name="Delwiche C.F."/>
            <person name="Dyhrman S.T."/>
            <person name="Glockner G."/>
            <person name="John U."/>
            <person name="Richards T."/>
            <person name="Worden A.Z."/>
            <person name="Zhang X."/>
            <person name="Grigoriev I.V."/>
            <person name="Allen A.E."/>
            <person name="Bidle K."/>
            <person name="Borodovsky M."/>
            <person name="Bowler C."/>
            <person name="Brownlee C."/>
            <person name="Cock J.M."/>
            <person name="Elias M."/>
            <person name="Gladyshev V.N."/>
            <person name="Groth M."/>
            <person name="Guda C."/>
            <person name="Hadaegh A."/>
            <person name="Iglesias-Rodriguez M.D."/>
            <person name="Jenkins J."/>
            <person name="Jones B.M."/>
            <person name="Lawson T."/>
            <person name="Leese F."/>
            <person name="Lindquist E."/>
            <person name="Lobanov A."/>
            <person name="Lomsadze A."/>
            <person name="Malik S.B."/>
            <person name="Marsh M.E."/>
            <person name="Mackinder L."/>
            <person name="Mock T."/>
            <person name="Mueller-Roeber B."/>
            <person name="Pagarete A."/>
            <person name="Parker M."/>
            <person name="Probert I."/>
            <person name="Quesneville H."/>
            <person name="Raines C."/>
            <person name="Rensing S.A."/>
            <person name="Riano-Pachon D.M."/>
            <person name="Richier S."/>
            <person name="Rokitta S."/>
            <person name="Shiraiwa Y."/>
            <person name="Soanes D.M."/>
            <person name="van der Giezen M."/>
            <person name="Wahlund T.M."/>
            <person name="Williams B."/>
            <person name="Wilson W."/>
            <person name="Wolfe G."/>
            <person name="Wurch L.L."/>
        </authorList>
    </citation>
    <scope>NUCLEOTIDE SEQUENCE</scope>
</reference>
<keyword evidence="3" id="KW-0175">Coiled coil</keyword>
<sequence length="238" mass="26257">MAEKLEEVFDEKMATIPQEVEAAEAAARRKDDQRKARREHALSMKMQDLQRQMAEMKQLLEMQRQCIVEPSPAAPPTAAALPAGALPAAGNKRPRGATPPIDLSHDMTHEEKARLTAAIQKLSSDRLPGVVAIIRESTPSLGNGTDEIEVDFNALDRKTLWELHRFVNARHKKRPSKKQAHHTTVSRMAAVELAKAQTEERIAYLQQSLQSKRGGGTDDFGGNDFGSESDVDALSDSD</sequence>
<feature type="compositionally biased region" description="Low complexity" evidence="4">
    <location>
        <begin position="76"/>
        <end position="90"/>
    </location>
</feature>
<dbReference type="STRING" id="2903.R1C3T1"/>
<evidence type="ECO:0000313" key="7">
    <source>
        <dbReference type="Proteomes" id="UP000013827"/>
    </source>
</evidence>
<dbReference type="GeneID" id="17262962"/>
<keyword evidence="2" id="KW-0804">Transcription</keyword>
<dbReference type="Proteomes" id="UP000013827">
    <property type="component" value="Unassembled WGS sequence"/>
</dbReference>
<dbReference type="InterPro" id="IPR027353">
    <property type="entry name" value="NET_dom"/>
</dbReference>
<feature type="coiled-coil region" evidence="3">
    <location>
        <begin position="39"/>
        <end position="66"/>
    </location>
</feature>
<evidence type="ECO:0000256" key="2">
    <source>
        <dbReference type="ARBA" id="ARBA00023163"/>
    </source>
</evidence>